<accession>A0ABS8DI70</accession>
<dbReference type="EMBL" id="JAJCIS010000009">
    <property type="protein sequence ID" value="MCB7388141.1"/>
    <property type="molecule type" value="Genomic_DNA"/>
</dbReference>
<evidence type="ECO:0000313" key="2">
    <source>
        <dbReference type="EMBL" id="MCB7388141.1"/>
    </source>
</evidence>
<protein>
    <submittedName>
        <fullName evidence="2">Uncharacterized protein</fullName>
    </submittedName>
</protein>
<keyword evidence="1" id="KW-0812">Transmembrane</keyword>
<comment type="caution">
    <text evidence="2">The sequence shown here is derived from an EMBL/GenBank/DDBJ whole genome shotgun (WGS) entry which is preliminary data.</text>
</comment>
<gene>
    <name evidence="2" type="ORF">LIZ65_12675</name>
</gene>
<feature type="transmembrane region" description="Helical" evidence="1">
    <location>
        <begin position="21"/>
        <end position="54"/>
    </location>
</feature>
<dbReference type="Proteomes" id="UP001299546">
    <property type="component" value="Unassembled WGS sequence"/>
</dbReference>
<keyword evidence="1" id="KW-1133">Transmembrane helix</keyword>
<sequence>MLTKYLDNHLDKIQKIYEEHPMISFVAVNMMAAAGILGLVFVVTFLGALPIYFLSGLF</sequence>
<evidence type="ECO:0000256" key="1">
    <source>
        <dbReference type="SAM" id="Phobius"/>
    </source>
</evidence>
<name>A0ABS8DI70_9FIRM</name>
<proteinExistence type="predicted"/>
<keyword evidence="3" id="KW-1185">Reference proteome</keyword>
<organism evidence="2 3">
    <name type="scientific">Bariatricus massiliensis</name>
    <dbReference type="NCBI Taxonomy" id="1745713"/>
    <lineage>
        <taxon>Bacteria</taxon>
        <taxon>Bacillati</taxon>
        <taxon>Bacillota</taxon>
        <taxon>Clostridia</taxon>
        <taxon>Lachnospirales</taxon>
        <taxon>Lachnospiraceae</taxon>
        <taxon>Bariatricus</taxon>
    </lineage>
</organism>
<keyword evidence="1" id="KW-0472">Membrane</keyword>
<evidence type="ECO:0000313" key="3">
    <source>
        <dbReference type="Proteomes" id="UP001299546"/>
    </source>
</evidence>
<reference evidence="2 3" key="1">
    <citation type="submission" date="2021-10" db="EMBL/GenBank/DDBJ databases">
        <title>Collection of gut derived symbiotic bacterial strains cultured from healthy donors.</title>
        <authorList>
            <person name="Lin H."/>
            <person name="Littmann E."/>
            <person name="Kohout C."/>
            <person name="Pamer E.G."/>
        </authorList>
    </citation>
    <scope>NUCLEOTIDE SEQUENCE [LARGE SCALE GENOMIC DNA]</scope>
    <source>
        <strain evidence="2 3">DFI.1.165</strain>
    </source>
</reference>
<dbReference type="RefSeq" id="WP_154670165.1">
    <property type="nucleotide sequence ID" value="NZ_JAJCIQ010000009.1"/>
</dbReference>